<dbReference type="EMBL" id="GBRH01231036">
    <property type="protein sequence ID" value="JAD66859.1"/>
    <property type="molecule type" value="Transcribed_RNA"/>
</dbReference>
<accession>A0A0A9BS31</accession>
<organism evidence="1">
    <name type="scientific">Arundo donax</name>
    <name type="common">Giant reed</name>
    <name type="synonym">Donax arundinaceus</name>
    <dbReference type="NCBI Taxonomy" id="35708"/>
    <lineage>
        <taxon>Eukaryota</taxon>
        <taxon>Viridiplantae</taxon>
        <taxon>Streptophyta</taxon>
        <taxon>Embryophyta</taxon>
        <taxon>Tracheophyta</taxon>
        <taxon>Spermatophyta</taxon>
        <taxon>Magnoliopsida</taxon>
        <taxon>Liliopsida</taxon>
        <taxon>Poales</taxon>
        <taxon>Poaceae</taxon>
        <taxon>PACMAD clade</taxon>
        <taxon>Arundinoideae</taxon>
        <taxon>Arundineae</taxon>
        <taxon>Arundo</taxon>
    </lineage>
</organism>
<name>A0A0A9BS31_ARUDO</name>
<sequence>MEQLLSYNETIDSMYFITRFIDGLKDEIRSVVLVHCPLDLDTAIALAQLQEEAHEGGRHRSAPKPDDTFPQKTSIKASGALPLPLLLVRAKPGGVELAKDRRGVDAARAKGVEDKLAALRAYCLARGLCFKCREKWSKDHRCAATVQLYVLEDLLEFFQVSIDSEEGNCTQLVTAGPTDATLMAISRQAVQGTEAARTVRIVGRIQ</sequence>
<reference evidence="1" key="2">
    <citation type="journal article" date="2015" name="Data Brief">
        <title>Shoot transcriptome of the giant reed, Arundo donax.</title>
        <authorList>
            <person name="Barrero R.A."/>
            <person name="Guerrero F.D."/>
            <person name="Moolhuijzen P."/>
            <person name="Goolsby J.A."/>
            <person name="Tidwell J."/>
            <person name="Bellgard S.E."/>
            <person name="Bellgard M.I."/>
        </authorList>
    </citation>
    <scope>NUCLEOTIDE SEQUENCE</scope>
    <source>
        <tissue evidence="1">Shoot tissue taken approximately 20 cm above the soil surface</tissue>
    </source>
</reference>
<evidence type="ECO:0000313" key="1">
    <source>
        <dbReference type="EMBL" id="JAD66859.1"/>
    </source>
</evidence>
<dbReference type="AlphaFoldDB" id="A0A0A9BS31"/>
<reference evidence="1" key="1">
    <citation type="submission" date="2014-09" db="EMBL/GenBank/DDBJ databases">
        <authorList>
            <person name="Magalhaes I.L.F."/>
            <person name="Oliveira U."/>
            <person name="Santos F.R."/>
            <person name="Vidigal T.H.D.A."/>
            <person name="Brescovit A.D."/>
            <person name="Santos A.J."/>
        </authorList>
    </citation>
    <scope>NUCLEOTIDE SEQUENCE</scope>
    <source>
        <tissue evidence="1">Shoot tissue taken approximately 20 cm above the soil surface</tissue>
    </source>
</reference>
<proteinExistence type="predicted"/>
<protein>
    <submittedName>
        <fullName evidence="1">Uncharacterized protein</fullName>
    </submittedName>
</protein>